<dbReference type="PRINTS" id="PR01179">
    <property type="entry name" value="ODADCRBXLASE"/>
</dbReference>
<dbReference type="Pfam" id="PF13454">
    <property type="entry name" value="NAD_binding_9"/>
    <property type="match status" value="1"/>
</dbReference>
<dbReference type="PROSITE" id="PS00879">
    <property type="entry name" value="ODR_DC_2_2"/>
    <property type="match status" value="1"/>
</dbReference>
<dbReference type="EMBL" id="UFXQ01000001">
    <property type="protein sequence ID" value="STC70314.1"/>
    <property type="molecule type" value="Genomic_DNA"/>
</dbReference>
<name>A0A376CPF2_9CORY</name>
<keyword evidence="3 4" id="KW-0663">Pyridoxal phosphate</keyword>
<comment type="cofactor">
    <cofactor evidence="1 4">
        <name>pyridoxal 5'-phosphate</name>
        <dbReference type="ChEBI" id="CHEBI:597326"/>
    </cofactor>
</comment>
<dbReference type="SUPFAM" id="SSF51419">
    <property type="entry name" value="PLP-binding barrel"/>
    <property type="match status" value="1"/>
</dbReference>
<dbReference type="InterPro" id="IPR038732">
    <property type="entry name" value="HpyO/CreE_NAD-binding"/>
</dbReference>
<dbReference type="InterPro" id="IPR022653">
    <property type="entry name" value="De-COase2_pyr-phos_BS"/>
</dbReference>
<dbReference type="GO" id="GO:0009089">
    <property type="term" value="P:lysine biosynthetic process via diaminopimelate"/>
    <property type="evidence" value="ECO:0007669"/>
    <property type="project" value="TreeGrafter"/>
</dbReference>
<keyword evidence="7" id="KW-0456">Lyase</keyword>
<dbReference type="PANTHER" id="PTHR43727:SF2">
    <property type="entry name" value="GROUP IV DECARBOXYLASE"/>
    <property type="match status" value="1"/>
</dbReference>
<proteinExistence type="predicted"/>
<dbReference type="InterPro" id="IPR029066">
    <property type="entry name" value="PLP-binding_barrel"/>
</dbReference>
<dbReference type="Pfam" id="PF02784">
    <property type="entry name" value="Orn_Arg_deC_N"/>
    <property type="match status" value="1"/>
</dbReference>
<dbReference type="GO" id="GO:0008836">
    <property type="term" value="F:diaminopimelate decarboxylase activity"/>
    <property type="evidence" value="ECO:0007669"/>
    <property type="project" value="UniProtKB-EC"/>
</dbReference>
<dbReference type="SUPFAM" id="SSF51905">
    <property type="entry name" value="FAD/NAD(P)-binding domain"/>
    <property type="match status" value="1"/>
</dbReference>
<feature type="active site" description="Proton donor" evidence="4">
    <location>
        <position position="852"/>
    </location>
</feature>
<gene>
    <name evidence="7" type="primary">lysA_2</name>
    <name evidence="7" type="ORF">NCTC11862_02127</name>
</gene>
<feature type="modified residue" description="N6-(pyridoxal phosphate)lysine" evidence="4">
    <location>
        <position position="540"/>
    </location>
</feature>
<evidence type="ECO:0000256" key="4">
    <source>
        <dbReference type="PIRSR" id="PIRSR600183-50"/>
    </source>
</evidence>
<reference evidence="7 8" key="1">
    <citation type="submission" date="2018-06" db="EMBL/GenBank/DDBJ databases">
        <authorList>
            <consortium name="Pathogen Informatics"/>
            <person name="Doyle S."/>
        </authorList>
    </citation>
    <scope>NUCLEOTIDE SEQUENCE [LARGE SCALE GENOMIC DNA]</scope>
    <source>
        <strain evidence="7 8">NCTC11862</strain>
    </source>
</reference>
<protein>
    <submittedName>
        <fullName evidence="7">Decarboxylase</fullName>
        <ecNumber evidence="7">4.1.1.20</ecNumber>
    </submittedName>
</protein>
<feature type="domain" description="Orn/DAP/Arg decarboxylase 2 N-terminal" evidence="5">
    <location>
        <begin position="519"/>
        <end position="718"/>
    </location>
</feature>
<evidence type="ECO:0000259" key="5">
    <source>
        <dbReference type="Pfam" id="PF02784"/>
    </source>
</evidence>
<dbReference type="PANTHER" id="PTHR43727">
    <property type="entry name" value="DIAMINOPIMELATE DECARBOXYLASE"/>
    <property type="match status" value="1"/>
</dbReference>
<dbReference type="Proteomes" id="UP000254467">
    <property type="component" value="Unassembled WGS sequence"/>
</dbReference>
<evidence type="ECO:0000313" key="8">
    <source>
        <dbReference type="Proteomes" id="UP000254467"/>
    </source>
</evidence>
<dbReference type="Gene3D" id="3.20.20.10">
    <property type="entry name" value="Alanine racemase"/>
    <property type="match status" value="1"/>
</dbReference>
<dbReference type="InterPro" id="IPR022657">
    <property type="entry name" value="De-COase2_CS"/>
</dbReference>
<dbReference type="AlphaFoldDB" id="A0A376CPF2"/>
<evidence type="ECO:0000313" key="7">
    <source>
        <dbReference type="EMBL" id="STC70314.1"/>
    </source>
</evidence>
<evidence type="ECO:0000256" key="1">
    <source>
        <dbReference type="ARBA" id="ARBA00001933"/>
    </source>
</evidence>
<organism evidence="7 8">
    <name type="scientific">Corynebacterium pilosum</name>
    <dbReference type="NCBI Taxonomy" id="35756"/>
    <lineage>
        <taxon>Bacteria</taxon>
        <taxon>Bacillati</taxon>
        <taxon>Actinomycetota</taxon>
        <taxon>Actinomycetes</taxon>
        <taxon>Mycobacteriales</taxon>
        <taxon>Corynebacteriaceae</taxon>
        <taxon>Corynebacterium</taxon>
    </lineage>
</organism>
<dbReference type="Gene3D" id="3.50.50.60">
    <property type="entry name" value="FAD/NAD(P)-binding domain"/>
    <property type="match status" value="1"/>
</dbReference>
<dbReference type="InterPro" id="IPR000183">
    <property type="entry name" value="Orn/DAP/Arg_de-COase"/>
</dbReference>
<keyword evidence="8" id="KW-1185">Reference proteome</keyword>
<keyword evidence="2" id="KW-0210">Decarboxylase</keyword>
<dbReference type="OrthoDB" id="3275594at2"/>
<evidence type="ECO:0000256" key="2">
    <source>
        <dbReference type="ARBA" id="ARBA00022793"/>
    </source>
</evidence>
<evidence type="ECO:0000256" key="3">
    <source>
        <dbReference type="ARBA" id="ARBA00022898"/>
    </source>
</evidence>
<dbReference type="PROSITE" id="PS00878">
    <property type="entry name" value="ODR_DC_2_1"/>
    <property type="match status" value="1"/>
</dbReference>
<dbReference type="RefSeq" id="WP_018581783.1">
    <property type="nucleotide sequence ID" value="NZ_UFXQ01000001.1"/>
</dbReference>
<dbReference type="InterPro" id="IPR036188">
    <property type="entry name" value="FAD/NAD-bd_sf"/>
</dbReference>
<dbReference type="EC" id="4.1.1.20" evidence="7"/>
<evidence type="ECO:0000259" key="6">
    <source>
        <dbReference type="Pfam" id="PF13454"/>
    </source>
</evidence>
<dbReference type="SUPFAM" id="SSF50621">
    <property type="entry name" value="Alanine racemase C-terminal domain-like"/>
    <property type="match status" value="1"/>
</dbReference>
<accession>A0A376CPF2</accession>
<feature type="domain" description="FAD-dependent urate hydroxylase HpyO/Asp monooxygenase CreE-like FAD/NAD(P)-binding" evidence="6">
    <location>
        <begin position="7"/>
        <end position="145"/>
    </location>
</feature>
<dbReference type="STRING" id="35756.GCA_001044155_00485"/>
<dbReference type="InterPro" id="IPR009006">
    <property type="entry name" value="Ala_racemase/Decarboxylase_C"/>
</dbReference>
<sequence length="916" mass="99779">MNTLNIAIVGAGPRGLWAVEELIDRAARTNTQVAIDVYNHGPIGAEGAYGRNQPDSWLLNVRSSAISTRMGHFDDWRTDNHDDPFPPRSMVGHYLADAWQTAAAHVPPSSRLRHIEQEVTQIDQDGQQWRIGTTLYDEVLLVTGHAATWPGSLANAQLDTALPVIAPAYPFSQLETITSSDRVMVRGAALTFIDITRSCVAEIFYPVTRSGRFMEVKAGDLNIDRSTKLAQARHDVLHAADTTELTQILADYAEVILRRATGTADPQAIQAVLNGTDGGDPVADLRASYQAATGQRPLTPALAVACAFNDIFNALVQRASFTGRDTMTDLDELTTRLERVAFGPPPESAKHLLDLIDTGRIDTTYLGRGTENIAALADEAGATVIVDGVLSPPGVVEGTLIDNLVQAGHAQLYRDTRALHTHPDGTLVGQDHLAAAGRATEGHVLGNDTLNRTMHDVIPRWAQRVIPTPQHVHGIPPMTARTEPWADELLNDPHACTALIEEFSSPVNVLNAHDMERNIDELVDAAAKKGVELHVFFARKANKALTFVDTVRNAGHGVDVASQNELTQVLARRVQGNKIILSAAIKPDALLSQAIDNDVTISADSVAELERISRLAEGSTAFVAPRLAPDPATMPPTRFGERAQTWADRLRHEVPNVTIVGLHVHLHGYAARDRQTALREAIALTDTLRDHGHAPQFIDLGGGVPMSYLDDKQQWDNYHALRRSMLDGYTQPFTWKSDPLTTTYPYWQEPTRGPWLEEVLSGGIAEALSSRGLRLHLEPGRSLLDGCGVILAEVAFVKTRSDGLPLVGLAMNRTQCRTTSDDYLVDPILVRTHRSAERDDEPLEAYLVGAYCIEDELILRRAIHFPQGVAPGDIIAIPNTAGYFMHILESASHQIPLAKNVVFPPGTLDAIDAPGA</sequence>
<dbReference type="InterPro" id="IPR022644">
    <property type="entry name" value="De-COase2_N"/>
</dbReference>
<dbReference type="Gene3D" id="2.40.37.10">
    <property type="entry name" value="Lyase, Ornithine Decarboxylase, Chain A, domain 1"/>
    <property type="match status" value="1"/>
</dbReference>